<sequence length="659" mass="72330">MSAKRTERLLTLVMMLLSTRQGWTKEDLFREIEQYEQAPTPAAREKLFDRDKATLREQGIPLEAFTENPLFDNDNASIRYRINAEDYRLPGMSFTAAESAALTIAAGMWEEASLGAAASRALRKLQGRGVGTETVSPSPINARIQTNEPFWDALWQATTGRRVILFGYRAASTGEERERRVQPWGMGSRFGHWYLVGFDLDREAERWFRLTRMTTPPATLGGTYSVPAGFSMSASLATLKAENPGRRATVAIRTGTCHLLRARPGARSTLHGDGWDILTFPYSDEATAAGVIASFGANAEALSPEPLVAEVRRLLTGAARALRDTPPSFSLEGNFTAQPASRPTASTEDRVLRLLDLVPYLLNNPGVEVAEAARAFSITPAQLIKDVELLFVSGPRFYPDGLIDIQLEDGRIYISDPQSLGDPIRFGLDEVCALLVGLDTLINLPGLPDHSAVRSAREKLRAGAGEAGRMNDSIATRITEDEVAPVLAAVRAGIEQRRQLHLRYVVPARDEVTERFVEPLSAFLHEDAWYLDAWCHSAGGRRNFRLDRIQRVELTELPSTQRAETPSVIFDRSVADHKVVLILGPSAQWIAQSYAAERTAKTDDGRLVAEISVGTTAWLPGLVASLGGECSVASPQKEREHALSFIDAALAVRAPRTAT</sequence>
<dbReference type="Pfam" id="PF19187">
    <property type="entry name" value="HTH_PafC"/>
    <property type="match status" value="1"/>
</dbReference>
<dbReference type="InterPro" id="IPR026881">
    <property type="entry name" value="WYL_dom"/>
</dbReference>
<feature type="domain" description="WYL" evidence="1">
    <location>
        <begin position="151"/>
        <end position="214"/>
    </location>
</feature>
<dbReference type="RefSeq" id="WP_277357126.1">
    <property type="nucleotide sequence ID" value="NZ_JAROKN010000002.1"/>
</dbReference>
<dbReference type="InterPro" id="IPR051534">
    <property type="entry name" value="CBASS_pafABC_assoc_protein"/>
</dbReference>
<reference evidence="4 5" key="1">
    <citation type="journal article" date="2023" name="Int. J. Syst. Evol. Microbiol.">
        <title>Arthrobacter vasquezii sp. nov., isolated from a soil sample from Union Glacier, Antarctica.</title>
        <authorList>
            <person name="Valenzuela-Ibaceta F."/>
            <person name="Carrasco V."/>
            <person name="Lagos-Moraga S."/>
            <person name="Dietz-Vargas C."/>
            <person name="Navarro C.A."/>
            <person name="Perez-Donoso J.M."/>
        </authorList>
    </citation>
    <scope>NUCLEOTIDE SEQUENCE [LARGE SCALE GENOMIC DNA]</scope>
    <source>
        <strain evidence="4 5">EH-1B-1</strain>
    </source>
</reference>
<feature type="domain" description="PafC HTH" evidence="2">
    <location>
        <begin position="349"/>
        <end position="462"/>
    </location>
</feature>
<dbReference type="PANTHER" id="PTHR34580">
    <property type="match status" value="1"/>
</dbReference>
<evidence type="ECO:0000259" key="3">
    <source>
        <dbReference type="Pfam" id="PF25583"/>
    </source>
</evidence>
<evidence type="ECO:0000259" key="2">
    <source>
        <dbReference type="Pfam" id="PF19187"/>
    </source>
</evidence>
<dbReference type="EMBL" id="JAROKN010000002">
    <property type="protein sequence ID" value="MDF9276439.1"/>
    <property type="molecule type" value="Genomic_DNA"/>
</dbReference>
<accession>A0ABT6CQQ3</accession>
<keyword evidence="5" id="KW-1185">Reference proteome</keyword>
<protein>
    <submittedName>
        <fullName evidence="4">WYL domain-containing protein</fullName>
    </submittedName>
</protein>
<evidence type="ECO:0000313" key="4">
    <source>
        <dbReference type="EMBL" id="MDF9276439.1"/>
    </source>
</evidence>
<dbReference type="InterPro" id="IPR043839">
    <property type="entry name" value="PafC_HTH"/>
</dbReference>
<dbReference type="InterPro" id="IPR057727">
    <property type="entry name" value="WCX_dom"/>
</dbReference>
<feature type="domain" description="WCX" evidence="3">
    <location>
        <begin position="578"/>
        <end position="642"/>
    </location>
</feature>
<evidence type="ECO:0000259" key="1">
    <source>
        <dbReference type="Pfam" id="PF13280"/>
    </source>
</evidence>
<comment type="caution">
    <text evidence="4">The sequence shown here is derived from an EMBL/GenBank/DDBJ whole genome shotgun (WGS) entry which is preliminary data.</text>
</comment>
<organism evidence="4 5">
    <name type="scientific">Arthrobacter vasquezii</name>
    <dbReference type="NCBI Taxonomy" id="2977629"/>
    <lineage>
        <taxon>Bacteria</taxon>
        <taxon>Bacillati</taxon>
        <taxon>Actinomycetota</taxon>
        <taxon>Actinomycetes</taxon>
        <taxon>Micrococcales</taxon>
        <taxon>Micrococcaceae</taxon>
        <taxon>Arthrobacter</taxon>
    </lineage>
</organism>
<dbReference type="Pfam" id="PF13280">
    <property type="entry name" value="WYL"/>
    <property type="match status" value="2"/>
</dbReference>
<feature type="domain" description="WYL" evidence="1">
    <location>
        <begin position="485"/>
        <end position="554"/>
    </location>
</feature>
<dbReference type="Proteomes" id="UP001220456">
    <property type="component" value="Unassembled WGS sequence"/>
</dbReference>
<dbReference type="Pfam" id="PF25583">
    <property type="entry name" value="WCX"/>
    <property type="match status" value="2"/>
</dbReference>
<feature type="domain" description="WCX" evidence="3">
    <location>
        <begin position="246"/>
        <end position="319"/>
    </location>
</feature>
<name>A0ABT6CQQ3_9MICC</name>
<proteinExistence type="predicted"/>
<dbReference type="PROSITE" id="PS52050">
    <property type="entry name" value="WYL"/>
    <property type="match status" value="2"/>
</dbReference>
<gene>
    <name evidence="4" type="ORF">P4U43_01365</name>
</gene>
<evidence type="ECO:0000313" key="5">
    <source>
        <dbReference type="Proteomes" id="UP001220456"/>
    </source>
</evidence>
<dbReference type="PANTHER" id="PTHR34580:SF1">
    <property type="entry name" value="PROTEIN PAFC"/>
    <property type="match status" value="1"/>
</dbReference>